<protein>
    <submittedName>
        <fullName evidence="1">Uncharacterized protein</fullName>
    </submittedName>
</protein>
<dbReference type="Proteomes" id="UP001056120">
    <property type="component" value="Linkage Group LG08"/>
</dbReference>
<reference evidence="1 2" key="2">
    <citation type="journal article" date="2022" name="Mol. Ecol. Resour.">
        <title>The genomes of chicory, endive, great burdock and yacon provide insights into Asteraceae paleo-polyploidization history and plant inulin production.</title>
        <authorList>
            <person name="Fan W."/>
            <person name="Wang S."/>
            <person name="Wang H."/>
            <person name="Wang A."/>
            <person name="Jiang F."/>
            <person name="Liu H."/>
            <person name="Zhao H."/>
            <person name="Xu D."/>
            <person name="Zhang Y."/>
        </authorList>
    </citation>
    <scope>NUCLEOTIDE SEQUENCE [LARGE SCALE GENOMIC DNA]</scope>
    <source>
        <strain evidence="2">cv. Yunnan</strain>
        <tissue evidence="1">Leaves</tissue>
    </source>
</reference>
<gene>
    <name evidence="1" type="ORF">L1987_21685</name>
</gene>
<proteinExistence type="predicted"/>
<evidence type="ECO:0000313" key="1">
    <source>
        <dbReference type="EMBL" id="KAI3805799.1"/>
    </source>
</evidence>
<dbReference type="EMBL" id="CM042025">
    <property type="protein sequence ID" value="KAI3805799.1"/>
    <property type="molecule type" value="Genomic_DNA"/>
</dbReference>
<evidence type="ECO:0000313" key="2">
    <source>
        <dbReference type="Proteomes" id="UP001056120"/>
    </source>
</evidence>
<keyword evidence="2" id="KW-1185">Reference proteome</keyword>
<reference evidence="2" key="1">
    <citation type="journal article" date="2022" name="Mol. Ecol. Resour.">
        <title>The genomes of chicory, endive, great burdock and yacon provide insights into Asteraceae palaeo-polyploidization history and plant inulin production.</title>
        <authorList>
            <person name="Fan W."/>
            <person name="Wang S."/>
            <person name="Wang H."/>
            <person name="Wang A."/>
            <person name="Jiang F."/>
            <person name="Liu H."/>
            <person name="Zhao H."/>
            <person name="Xu D."/>
            <person name="Zhang Y."/>
        </authorList>
    </citation>
    <scope>NUCLEOTIDE SEQUENCE [LARGE SCALE GENOMIC DNA]</scope>
    <source>
        <strain evidence="2">cv. Yunnan</strain>
    </source>
</reference>
<accession>A0ACB9ICT3</accession>
<name>A0ACB9ICT3_9ASTR</name>
<organism evidence="1 2">
    <name type="scientific">Smallanthus sonchifolius</name>
    <dbReference type="NCBI Taxonomy" id="185202"/>
    <lineage>
        <taxon>Eukaryota</taxon>
        <taxon>Viridiplantae</taxon>
        <taxon>Streptophyta</taxon>
        <taxon>Embryophyta</taxon>
        <taxon>Tracheophyta</taxon>
        <taxon>Spermatophyta</taxon>
        <taxon>Magnoliopsida</taxon>
        <taxon>eudicotyledons</taxon>
        <taxon>Gunneridae</taxon>
        <taxon>Pentapetalae</taxon>
        <taxon>asterids</taxon>
        <taxon>campanulids</taxon>
        <taxon>Asterales</taxon>
        <taxon>Asteraceae</taxon>
        <taxon>Asteroideae</taxon>
        <taxon>Heliantheae alliance</taxon>
        <taxon>Millerieae</taxon>
        <taxon>Smallanthus</taxon>
    </lineage>
</organism>
<sequence>MMARCIGINQPPCSYGGDRGVDGLLSALDNLNVKKDKLDTIFEELRVVIVGNGNVHENPEGGYYGAFQHPIMSKVGGIDHNQVDSGKCEIKGGGEEIYGCGESKQLIIRNFLL</sequence>
<comment type="caution">
    <text evidence="1">The sequence shown here is derived from an EMBL/GenBank/DDBJ whole genome shotgun (WGS) entry which is preliminary data.</text>
</comment>